<sequence length="67" mass="7928">MKANELRELTTAEIEQKIKSLKEELFNLRFQLATGQLENTARIREVRKSIARMKTIIREREIGITNR</sequence>
<dbReference type="Pfam" id="PF00831">
    <property type="entry name" value="Ribosomal_L29"/>
    <property type="match status" value="1"/>
</dbReference>
<dbReference type="HAMAP" id="MF_00374">
    <property type="entry name" value="Ribosomal_uL29"/>
    <property type="match status" value="1"/>
</dbReference>
<comment type="similarity">
    <text evidence="1 5">Belongs to the universal ribosomal protein uL29 family.</text>
</comment>
<evidence type="ECO:0000256" key="4">
    <source>
        <dbReference type="ARBA" id="ARBA00035204"/>
    </source>
</evidence>
<reference evidence="7" key="1">
    <citation type="submission" date="2017-08" db="EMBL/GenBank/DDBJ databases">
        <authorList>
            <person name="Huang Z."/>
        </authorList>
    </citation>
    <scope>NUCLEOTIDE SEQUENCE [LARGE SCALE GENOMIC DNA]</scope>
    <source>
        <strain evidence="7">SA5d-4</strain>
    </source>
</reference>
<dbReference type="InterPro" id="IPR018254">
    <property type="entry name" value="Ribosomal_uL29_CS"/>
</dbReference>
<dbReference type="InterPro" id="IPR036049">
    <property type="entry name" value="Ribosomal_uL29_sf"/>
</dbReference>
<organism evidence="6 7">
    <name type="scientific">Lottiidibacillus patelloidae</name>
    <dbReference type="NCBI Taxonomy" id="2670334"/>
    <lineage>
        <taxon>Bacteria</taxon>
        <taxon>Bacillati</taxon>
        <taxon>Bacillota</taxon>
        <taxon>Bacilli</taxon>
        <taxon>Bacillales</taxon>
        <taxon>Bacillaceae</taxon>
        <taxon>Lottiidibacillus</taxon>
    </lineage>
</organism>
<dbReference type="PANTHER" id="PTHR10916">
    <property type="entry name" value="60S RIBOSOMAL PROTEIN L35/50S RIBOSOMAL PROTEIN L29"/>
    <property type="match status" value="1"/>
</dbReference>
<dbReference type="AlphaFoldDB" id="A0A263BQB9"/>
<name>A0A263BQB9_9BACI</name>
<dbReference type="FunFam" id="1.10.287.310:FF:000001">
    <property type="entry name" value="50S ribosomal protein L29"/>
    <property type="match status" value="1"/>
</dbReference>
<proteinExistence type="inferred from homology"/>
<keyword evidence="7" id="KW-1185">Reference proteome</keyword>
<dbReference type="EMBL" id="NPIA01000010">
    <property type="protein sequence ID" value="OZM55910.1"/>
    <property type="molecule type" value="Genomic_DNA"/>
</dbReference>
<evidence type="ECO:0000256" key="3">
    <source>
        <dbReference type="ARBA" id="ARBA00023274"/>
    </source>
</evidence>
<evidence type="ECO:0000313" key="7">
    <source>
        <dbReference type="Proteomes" id="UP000217083"/>
    </source>
</evidence>
<dbReference type="Proteomes" id="UP000217083">
    <property type="component" value="Unassembled WGS sequence"/>
</dbReference>
<comment type="caution">
    <text evidence="6">The sequence shown here is derived from an EMBL/GenBank/DDBJ whole genome shotgun (WGS) entry which is preliminary data.</text>
</comment>
<evidence type="ECO:0000256" key="5">
    <source>
        <dbReference type="HAMAP-Rule" id="MF_00374"/>
    </source>
</evidence>
<dbReference type="PANTHER" id="PTHR10916:SF0">
    <property type="entry name" value="LARGE RIBOSOMAL SUBUNIT PROTEIN UL29C"/>
    <property type="match status" value="1"/>
</dbReference>
<dbReference type="RefSeq" id="WP_094926401.1">
    <property type="nucleotide sequence ID" value="NZ_NPIA01000010.1"/>
</dbReference>
<dbReference type="SUPFAM" id="SSF46561">
    <property type="entry name" value="Ribosomal protein L29 (L29p)"/>
    <property type="match status" value="1"/>
</dbReference>
<keyword evidence="3 5" id="KW-0687">Ribonucleoprotein</keyword>
<evidence type="ECO:0000256" key="2">
    <source>
        <dbReference type="ARBA" id="ARBA00022980"/>
    </source>
</evidence>
<dbReference type="GO" id="GO:0006412">
    <property type="term" value="P:translation"/>
    <property type="evidence" value="ECO:0007669"/>
    <property type="project" value="UniProtKB-UniRule"/>
</dbReference>
<evidence type="ECO:0000256" key="1">
    <source>
        <dbReference type="ARBA" id="ARBA00009254"/>
    </source>
</evidence>
<dbReference type="InterPro" id="IPR050063">
    <property type="entry name" value="Ribosomal_protein_uL29"/>
</dbReference>
<protein>
    <recommendedName>
        <fullName evidence="4 5">Large ribosomal subunit protein uL29</fullName>
    </recommendedName>
</protein>
<reference evidence="6 7" key="2">
    <citation type="submission" date="2017-09" db="EMBL/GenBank/DDBJ databases">
        <title>Bacillus patelloidae sp. nov., isolated from the intestinal tract of a marine limpet.</title>
        <authorList>
            <person name="Liu R."/>
            <person name="Dong C."/>
            <person name="Shao Z."/>
        </authorList>
    </citation>
    <scope>NUCLEOTIDE SEQUENCE [LARGE SCALE GENOMIC DNA]</scope>
    <source>
        <strain evidence="6 7">SA5d-4</strain>
    </source>
</reference>
<dbReference type="GO" id="GO:0022625">
    <property type="term" value="C:cytosolic large ribosomal subunit"/>
    <property type="evidence" value="ECO:0007669"/>
    <property type="project" value="TreeGrafter"/>
</dbReference>
<dbReference type="CDD" id="cd00427">
    <property type="entry name" value="Ribosomal_L29_HIP"/>
    <property type="match status" value="1"/>
</dbReference>
<dbReference type="NCBIfam" id="TIGR00012">
    <property type="entry name" value="L29"/>
    <property type="match status" value="1"/>
</dbReference>
<dbReference type="GO" id="GO:0003735">
    <property type="term" value="F:structural constituent of ribosome"/>
    <property type="evidence" value="ECO:0007669"/>
    <property type="project" value="InterPro"/>
</dbReference>
<dbReference type="Gene3D" id="1.10.287.310">
    <property type="match status" value="1"/>
</dbReference>
<keyword evidence="2 5" id="KW-0689">Ribosomal protein</keyword>
<accession>A0A263BQB9</accession>
<dbReference type="PROSITE" id="PS00579">
    <property type="entry name" value="RIBOSOMAL_L29"/>
    <property type="match status" value="1"/>
</dbReference>
<evidence type="ECO:0000313" key="6">
    <source>
        <dbReference type="EMBL" id="OZM55910.1"/>
    </source>
</evidence>
<dbReference type="InterPro" id="IPR001854">
    <property type="entry name" value="Ribosomal_uL29"/>
</dbReference>
<gene>
    <name evidence="5" type="primary">rpmC</name>
    <name evidence="6" type="ORF">CIB95_14695</name>
</gene>